<dbReference type="PANTHER" id="PTHR33604:SF3">
    <property type="entry name" value="OSJNBA0004B13.7 PROTEIN"/>
    <property type="match status" value="1"/>
</dbReference>
<gene>
    <name evidence="3" type="ORF">LSH36_274g01041</name>
</gene>
<dbReference type="AlphaFoldDB" id="A0AAD9JJJ0"/>
<dbReference type="InterPro" id="IPR029044">
    <property type="entry name" value="Nucleotide-diphossugar_trans"/>
</dbReference>
<keyword evidence="2" id="KW-0472">Membrane</keyword>
<feature type="region of interest" description="Disordered" evidence="1">
    <location>
        <begin position="41"/>
        <end position="68"/>
    </location>
</feature>
<organism evidence="3 4">
    <name type="scientific">Paralvinella palmiformis</name>
    <dbReference type="NCBI Taxonomy" id="53620"/>
    <lineage>
        <taxon>Eukaryota</taxon>
        <taxon>Metazoa</taxon>
        <taxon>Spiralia</taxon>
        <taxon>Lophotrochozoa</taxon>
        <taxon>Annelida</taxon>
        <taxon>Polychaeta</taxon>
        <taxon>Sedentaria</taxon>
        <taxon>Canalipalpata</taxon>
        <taxon>Terebellida</taxon>
        <taxon>Terebelliformia</taxon>
        <taxon>Alvinellidae</taxon>
        <taxon>Paralvinella</taxon>
    </lineage>
</organism>
<comment type="caution">
    <text evidence="3">The sequence shown here is derived from an EMBL/GenBank/DDBJ whole genome shotgun (WGS) entry which is preliminary data.</text>
</comment>
<feature type="transmembrane region" description="Helical" evidence="2">
    <location>
        <begin position="12"/>
        <end position="35"/>
    </location>
</feature>
<evidence type="ECO:0000256" key="2">
    <source>
        <dbReference type="SAM" id="Phobius"/>
    </source>
</evidence>
<evidence type="ECO:0000313" key="4">
    <source>
        <dbReference type="Proteomes" id="UP001208570"/>
    </source>
</evidence>
<keyword evidence="2" id="KW-0812">Transmembrane</keyword>
<protein>
    <submittedName>
        <fullName evidence="3">Uncharacterized protein</fullName>
    </submittedName>
</protein>
<reference evidence="3" key="1">
    <citation type="journal article" date="2023" name="Mol. Biol. Evol.">
        <title>Third-Generation Sequencing Reveals the Adaptive Role of the Epigenome in Three Deep-Sea Polychaetes.</title>
        <authorList>
            <person name="Perez M."/>
            <person name="Aroh O."/>
            <person name="Sun Y."/>
            <person name="Lan Y."/>
            <person name="Juniper S.K."/>
            <person name="Young C.R."/>
            <person name="Angers B."/>
            <person name="Qian P.Y."/>
        </authorList>
    </citation>
    <scope>NUCLEOTIDE SEQUENCE</scope>
    <source>
        <strain evidence="3">P08H-3</strain>
    </source>
</reference>
<keyword evidence="4" id="KW-1185">Reference proteome</keyword>
<accession>A0AAD9JJJ0</accession>
<dbReference type="Gene3D" id="3.90.550.10">
    <property type="entry name" value="Spore Coat Polysaccharide Biosynthesis Protein SpsA, Chain A"/>
    <property type="match status" value="1"/>
</dbReference>
<dbReference type="PANTHER" id="PTHR33604">
    <property type="entry name" value="OSJNBA0004B13.7 PROTEIN"/>
    <property type="match status" value="1"/>
</dbReference>
<evidence type="ECO:0000313" key="3">
    <source>
        <dbReference type="EMBL" id="KAK2154214.1"/>
    </source>
</evidence>
<dbReference type="Proteomes" id="UP001208570">
    <property type="component" value="Unassembled WGS sequence"/>
</dbReference>
<keyword evidence="2" id="KW-1133">Transmembrane helix</keyword>
<sequence>MVRYHLSKDITDASLILLGFLFLSFICGMSFLSFFSSITSHEGQSGASTPAGYPDASRRRRDPEDDDGIEAATLPRLYRDQDGMLSFGNTIQCEVACGGRDPCEYQLAADFRVIVLAYDEPEQLGNCLRSLEGIRMYGDAIVVDVWVDKLPGGRWNDAVLRTVSHFIGSWHLGYACVHVHDENVGSRSQWINSWRPQENVSQITLIVEDDVVLSPFVYKWLRNVWDNYVIREGFRLAGVSLNTNGLRRRTDKGTQLIRGPPGDSVYAYRAVAGGGAFAPNPVTWAAFQRWYGGLSLANRKLSIVVPGEPSTERRLQQTWQSWYNYYCYKHGLFTLCPNLVAFSGLLNVSLAHHVGEEGGTGIRKGVDGSAFVLNEWIESYGNLPTELVYLDYTGLVLPTA</sequence>
<dbReference type="EMBL" id="JAODUP010000274">
    <property type="protein sequence ID" value="KAK2154214.1"/>
    <property type="molecule type" value="Genomic_DNA"/>
</dbReference>
<name>A0AAD9JJJ0_9ANNE</name>
<proteinExistence type="predicted"/>
<evidence type="ECO:0000256" key="1">
    <source>
        <dbReference type="SAM" id="MobiDB-lite"/>
    </source>
</evidence>